<gene>
    <name evidence="1" type="ORF">SDC9_155711</name>
</gene>
<dbReference type="AlphaFoldDB" id="A0A645F4S5"/>
<reference evidence="1" key="1">
    <citation type="submission" date="2019-08" db="EMBL/GenBank/DDBJ databases">
        <authorList>
            <person name="Kucharzyk K."/>
            <person name="Murdoch R.W."/>
            <person name="Higgins S."/>
            <person name="Loffler F."/>
        </authorList>
    </citation>
    <scope>NUCLEOTIDE SEQUENCE</scope>
</reference>
<protein>
    <submittedName>
        <fullName evidence="1">Uncharacterized protein</fullName>
    </submittedName>
</protein>
<dbReference type="EMBL" id="VSSQ01054473">
    <property type="protein sequence ID" value="MPN08429.1"/>
    <property type="molecule type" value="Genomic_DNA"/>
</dbReference>
<comment type="caution">
    <text evidence="1">The sequence shown here is derived from an EMBL/GenBank/DDBJ whole genome shotgun (WGS) entry which is preliminary data.</text>
</comment>
<name>A0A645F4S5_9ZZZZ</name>
<proteinExistence type="predicted"/>
<accession>A0A645F4S5</accession>
<organism evidence="1">
    <name type="scientific">bioreactor metagenome</name>
    <dbReference type="NCBI Taxonomy" id="1076179"/>
    <lineage>
        <taxon>unclassified sequences</taxon>
        <taxon>metagenomes</taxon>
        <taxon>ecological metagenomes</taxon>
    </lineage>
</organism>
<sequence length="110" mass="12614">MFMYANNYTDERGLRKVDDIHEAKQIFVEGKRFALGTTQEKGLSTTFFANPFGPMQKQEECTILIDKMFDELYKENIFVGEIFTCLGLPDKGDHGIDEAAKALLRQVKEK</sequence>
<evidence type="ECO:0000313" key="1">
    <source>
        <dbReference type="EMBL" id="MPN08429.1"/>
    </source>
</evidence>